<feature type="repeat" description="WD" evidence="8">
    <location>
        <begin position="500"/>
        <end position="541"/>
    </location>
</feature>
<dbReference type="PROSITE" id="PS00678">
    <property type="entry name" value="WD_REPEATS_1"/>
    <property type="match status" value="3"/>
</dbReference>
<keyword evidence="11" id="KW-1185">Reference proteome</keyword>
<evidence type="ECO:0000259" key="9">
    <source>
        <dbReference type="PROSITE" id="PS50897"/>
    </source>
</evidence>
<feature type="repeat" description="WD" evidence="8">
    <location>
        <begin position="414"/>
        <end position="455"/>
    </location>
</feature>
<keyword evidence="3" id="KW-0507">mRNA processing</keyword>
<dbReference type="InterPro" id="IPR006594">
    <property type="entry name" value="LisH"/>
</dbReference>
<keyword evidence="4" id="KW-0677">Repeat</keyword>
<reference evidence="11" key="1">
    <citation type="journal article" date="2018" name="Nat. Microbiol.">
        <title>Leveraging single-cell genomics to expand the fungal tree of life.</title>
        <authorList>
            <person name="Ahrendt S.R."/>
            <person name="Quandt C.A."/>
            <person name="Ciobanu D."/>
            <person name="Clum A."/>
            <person name="Salamov A."/>
            <person name="Andreopoulos B."/>
            <person name="Cheng J.F."/>
            <person name="Woyke T."/>
            <person name="Pelin A."/>
            <person name="Henrissat B."/>
            <person name="Reynolds N.K."/>
            <person name="Benny G.L."/>
            <person name="Smith M.E."/>
            <person name="James T.Y."/>
            <person name="Grigoriev I.V."/>
        </authorList>
    </citation>
    <scope>NUCLEOTIDE SEQUENCE [LARGE SCALE GENOMIC DNA]</scope>
    <source>
        <strain evidence="11">Benny S71-1</strain>
    </source>
</reference>
<evidence type="ECO:0000256" key="8">
    <source>
        <dbReference type="PROSITE-ProRule" id="PRU00221"/>
    </source>
</evidence>
<dbReference type="PROSITE" id="PS50897">
    <property type="entry name" value="CTLH"/>
    <property type="match status" value="1"/>
</dbReference>
<comment type="similarity">
    <text evidence="6">Belongs to the WD repeat SMU1 family.</text>
</comment>
<feature type="repeat" description="WD" evidence="8">
    <location>
        <begin position="330"/>
        <end position="371"/>
    </location>
</feature>
<organism evidence="10 11">
    <name type="scientific">Syncephalis pseudoplumigaleata</name>
    <dbReference type="NCBI Taxonomy" id="1712513"/>
    <lineage>
        <taxon>Eukaryota</taxon>
        <taxon>Fungi</taxon>
        <taxon>Fungi incertae sedis</taxon>
        <taxon>Zoopagomycota</taxon>
        <taxon>Zoopagomycotina</taxon>
        <taxon>Zoopagomycetes</taxon>
        <taxon>Zoopagales</taxon>
        <taxon>Piptocephalidaceae</taxon>
        <taxon>Syncephalis</taxon>
    </lineage>
</organism>
<evidence type="ECO:0000256" key="5">
    <source>
        <dbReference type="ARBA" id="ARBA00023187"/>
    </source>
</evidence>
<dbReference type="InterPro" id="IPR019775">
    <property type="entry name" value="WD40_repeat_CS"/>
</dbReference>
<evidence type="ECO:0000256" key="6">
    <source>
        <dbReference type="ARBA" id="ARBA00025801"/>
    </source>
</evidence>
<dbReference type="PROSITE" id="PS50082">
    <property type="entry name" value="WD_REPEATS_2"/>
    <property type="match status" value="6"/>
</dbReference>
<gene>
    <name evidence="10" type="ORF">SYNPS1DRAFT_32669</name>
</gene>
<proteinExistence type="inferred from homology"/>
<feature type="repeat" description="WD" evidence="8">
    <location>
        <begin position="245"/>
        <end position="287"/>
    </location>
</feature>
<dbReference type="OrthoDB" id="674604at2759"/>
<evidence type="ECO:0000256" key="3">
    <source>
        <dbReference type="ARBA" id="ARBA00022664"/>
    </source>
</evidence>
<dbReference type="Proteomes" id="UP000278143">
    <property type="component" value="Unassembled WGS sequence"/>
</dbReference>
<dbReference type="CDD" id="cd00200">
    <property type="entry name" value="WD40"/>
    <property type="match status" value="1"/>
</dbReference>
<name>A0A4V1J1Y4_9FUNG</name>
<dbReference type="InterPro" id="IPR015943">
    <property type="entry name" value="WD40/YVTN_repeat-like_dom_sf"/>
</dbReference>
<sequence length="557" mass="63342">MAAHGDAGRPRSLHVQATDDLFDMNDPNIKQDIICMILQYLSNEGYQASKTTLYDEANVKRNERDEHQAEVRRLKKAILEGDWPEVDKLCTKPLIRHQKSFLYAVYRQQFLEYIEHHEVQKAFLHLSRRIKPLEHLQTTPDEFKDLCYLLTAKSVQDAPSFKSWEGIGPSRERLVEQFQNMLDSERTIRENAVRVPENRLIGLLQQAVAYQMEHSRYHSKTIVKSTSLLADYASFVIPNAMCKTFRGHRHNAKCLTFAGVNDKYILSGSSDNTLRLWNTESSECLGILNGHSSRVWDVNANATGRYAVSASSDRTVRIWDIEQKTCTAVLQGHDGDVYSACYHPGDAHVISGGYDRVVRMHDVETGKLVKTFVGHELSTTSVICNPLGNLIITGSKDKTIKFWDVSSGLCVRTMTSHLGEVTSVDVNGQGNLMLSCSKDNSNRLWDIRMMRPIGRLKGHQNTSRNFIRASFAHHSLVVGGSEDGIVYLWDQETCEVLQRLRGHTGIVYTARWSRDQGLFATASDDRTLRTWWYDDQRSLYSTSTGKAINNHELRDRA</sequence>
<feature type="repeat" description="WD" evidence="8">
    <location>
        <begin position="288"/>
        <end position="329"/>
    </location>
</feature>
<evidence type="ECO:0000256" key="4">
    <source>
        <dbReference type="ARBA" id="ARBA00022737"/>
    </source>
</evidence>
<dbReference type="InterPro" id="IPR006595">
    <property type="entry name" value="CTLH_C"/>
</dbReference>
<keyword evidence="5" id="KW-0508">mRNA splicing</keyword>
<dbReference type="PROSITE" id="PS50896">
    <property type="entry name" value="LISH"/>
    <property type="match status" value="1"/>
</dbReference>
<protein>
    <recommendedName>
        <fullName evidence="7">WD40 repeat-containing protein SMU1</fullName>
    </recommendedName>
</protein>
<dbReference type="InterPro" id="IPR036322">
    <property type="entry name" value="WD40_repeat_dom_sf"/>
</dbReference>
<dbReference type="GO" id="GO:0016607">
    <property type="term" value="C:nuclear speck"/>
    <property type="evidence" value="ECO:0007669"/>
    <property type="project" value="UniProtKB-SubCell"/>
</dbReference>
<evidence type="ECO:0000256" key="2">
    <source>
        <dbReference type="ARBA" id="ARBA00022574"/>
    </source>
</evidence>
<dbReference type="SMART" id="SM00320">
    <property type="entry name" value="WD40"/>
    <property type="match status" value="7"/>
</dbReference>
<dbReference type="PROSITE" id="PS50294">
    <property type="entry name" value="WD_REPEATS_REGION"/>
    <property type="match status" value="6"/>
</dbReference>
<evidence type="ECO:0000256" key="1">
    <source>
        <dbReference type="ARBA" id="ARBA00004324"/>
    </source>
</evidence>
<feature type="repeat" description="WD" evidence="8">
    <location>
        <begin position="372"/>
        <end position="413"/>
    </location>
</feature>
<dbReference type="PRINTS" id="PR00320">
    <property type="entry name" value="GPROTEINBRPT"/>
</dbReference>
<keyword evidence="2 8" id="KW-0853">WD repeat</keyword>
<evidence type="ECO:0000313" key="10">
    <source>
        <dbReference type="EMBL" id="RKP26669.1"/>
    </source>
</evidence>
<comment type="subcellular location">
    <subcellularLocation>
        <location evidence="1">Nucleus speckle</location>
    </subcellularLocation>
</comment>
<dbReference type="InterPro" id="IPR045184">
    <property type="entry name" value="SMU1"/>
</dbReference>
<dbReference type="InterPro" id="IPR020472">
    <property type="entry name" value="WD40_PAC1"/>
</dbReference>
<accession>A0A4V1J1Y4</accession>
<dbReference type="EMBL" id="KZ989363">
    <property type="protein sequence ID" value="RKP26669.1"/>
    <property type="molecule type" value="Genomic_DNA"/>
</dbReference>
<feature type="domain" description="CTLH" evidence="9">
    <location>
        <begin position="67"/>
        <end position="121"/>
    </location>
</feature>
<evidence type="ECO:0000313" key="11">
    <source>
        <dbReference type="Proteomes" id="UP000278143"/>
    </source>
</evidence>
<dbReference type="AlphaFoldDB" id="A0A4V1J1Y4"/>
<dbReference type="GO" id="GO:0000398">
    <property type="term" value="P:mRNA splicing, via spliceosome"/>
    <property type="evidence" value="ECO:0007669"/>
    <property type="project" value="InterPro"/>
</dbReference>
<evidence type="ECO:0000256" key="7">
    <source>
        <dbReference type="ARBA" id="ARBA00026184"/>
    </source>
</evidence>
<dbReference type="InterPro" id="IPR001680">
    <property type="entry name" value="WD40_rpt"/>
</dbReference>
<dbReference type="Gene3D" id="2.130.10.10">
    <property type="entry name" value="YVTN repeat-like/Quinoprotein amine dehydrogenase"/>
    <property type="match status" value="3"/>
</dbReference>
<dbReference type="SUPFAM" id="SSF50978">
    <property type="entry name" value="WD40 repeat-like"/>
    <property type="match status" value="1"/>
</dbReference>
<dbReference type="Pfam" id="PF00400">
    <property type="entry name" value="WD40"/>
    <property type="match status" value="7"/>
</dbReference>
<dbReference type="PANTHER" id="PTHR22848">
    <property type="entry name" value="WD40 REPEAT PROTEIN"/>
    <property type="match status" value="1"/>
</dbReference>